<reference evidence="2" key="1">
    <citation type="journal article" date="2016" name="Nature">
        <title>Genome evolution in the allotetraploid frog Xenopus laevis.</title>
        <authorList>
            <person name="Session A.M."/>
            <person name="Uno Y."/>
            <person name="Kwon T."/>
            <person name="Chapman J.A."/>
            <person name="Toyoda A."/>
            <person name="Takahashi S."/>
            <person name="Fukui A."/>
            <person name="Hikosaka A."/>
            <person name="Suzuki A."/>
            <person name="Kondo M."/>
            <person name="van Heeringen S.J."/>
            <person name="Quigley I."/>
            <person name="Heinz S."/>
            <person name="Ogino H."/>
            <person name="Ochi H."/>
            <person name="Hellsten U."/>
            <person name="Lyons J.B."/>
            <person name="Simakov O."/>
            <person name="Putnam N."/>
            <person name="Stites J."/>
            <person name="Kuroki Y."/>
            <person name="Tanaka T."/>
            <person name="Michiue T."/>
            <person name="Watanabe M."/>
            <person name="Bogdanovic O."/>
            <person name="Lister R."/>
            <person name="Georgiou G."/>
            <person name="Paranjpe S.S."/>
            <person name="van Kruijsbergen I."/>
            <person name="Shu S."/>
            <person name="Carlson J."/>
            <person name="Kinoshita T."/>
            <person name="Ohta Y."/>
            <person name="Mawaribuchi S."/>
            <person name="Jenkins J."/>
            <person name="Grimwood J."/>
            <person name="Schmutz J."/>
            <person name="Mitros T."/>
            <person name="Mozaffari S.V."/>
            <person name="Suzuki Y."/>
            <person name="Haramoto Y."/>
            <person name="Yamamoto T.S."/>
            <person name="Takagi C."/>
            <person name="Heald R."/>
            <person name="Miller K."/>
            <person name="Haudenschild C."/>
            <person name="Kitzman J."/>
            <person name="Nakayama T."/>
            <person name="Izutsu Y."/>
            <person name="Robert J."/>
            <person name="Fortriede J."/>
            <person name="Burns K."/>
            <person name="Lotay V."/>
            <person name="Karimi K."/>
            <person name="Yasuoka Y."/>
            <person name="Dichmann D.S."/>
            <person name="Flajnik M.F."/>
            <person name="Houston D.W."/>
            <person name="Shendure J."/>
            <person name="DuPasquier L."/>
            <person name="Vize P.D."/>
            <person name="Zorn A.M."/>
            <person name="Ito M."/>
            <person name="Marcotte E.M."/>
            <person name="Wallingford J.B."/>
            <person name="Ito Y."/>
            <person name="Asashima M."/>
            <person name="Ueno N."/>
            <person name="Matsuda Y."/>
            <person name="Veenstra G.J."/>
            <person name="Fujiyama A."/>
            <person name="Harland R.M."/>
            <person name="Taira M."/>
            <person name="Rokhsar D.S."/>
        </authorList>
    </citation>
    <scope>NUCLEOTIDE SEQUENCE [LARGE SCALE GENOMIC DNA]</scope>
    <source>
        <strain evidence="2">J</strain>
    </source>
</reference>
<dbReference type="PANTHER" id="PTHR47306:SF2">
    <property type="entry name" value="CORE-BINDING (CB) DOMAIN-CONTAINING PROTEIN"/>
    <property type="match status" value="1"/>
</dbReference>
<evidence type="ECO:0000313" key="1">
    <source>
        <dbReference type="EMBL" id="OCT75033.1"/>
    </source>
</evidence>
<dbReference type="EMBL" id="CM004477">
    <property type="protein sequence ID" value="OCT75033.1"/>
    <property type="molecule type" value="Genomic_DNA"/>
</dbReference>
<sequence length="168" mass="19228">MENKKNRNTLACKFCLKPQESLPVHLRRACKRNADDKEIELVMLEAKEKMRAILKGLSVVDYEDLDHKDHDPLQFFVKFLEKNGCYVRGKPEESPRGEVEEIGGLLNMSDGETKEYFVAYAPFHGTEAKPAVECEEIRGLPDMSNGKNKDFFGFCSSPNWSRLCIHLT</sequence>
<dbReference type="AlphaFoldDB" id="A0A974HEK5"/>
<gene>
    <name evidence="1" type="ORF">XELAEV_18034022mg</name>
</gene>
<accession>A0A974HEK5</accession>
<organism evidence="1 2">
    <name type="scientific">Xenopus laevis</name>
    <name type="common">African clawed frog</name>
    <dbReference type="NCBI Taxonomy" id="8355"/>
    <lineage>
        <taxon>Eukaryota</taxon>
        <taxon>Metazoa</taxon>
        <taxon>Chordata</taxon>
        <taxon>Craniata</taxon>
        <taxon>Vertebrata</taxon>
        <taxon>Euteleostomi</taxon>
        <taxon>Amphibia</taxon>
        <taxon>Batrachia</taxon>
        <taxon>Anura</taxon>
        <taxon>Pipoidea</taxon>
        <taxon>Pipidae</taxon>
        <taxon>Xenopodinae</taxon>
        <taxon>Xenopus</taxon>
        <taxon>Xenopus</taxon>
    </lineage>
</organism>
<dbReference type="Proteomes" id="UP000694892">
    <property type="component" value="Chromosome 6S"/>
</dbReference>
<dbReference type="PANTHER" id="PTHR47306">
    <property type="entry name" value="SI:CH211-178J18.4-RELATED"/>
    <property type="match status" value="1"/>
</dbReference>
<proteinExistence type="predicted"/>
<evidence type="ECO:0000313" key="2">
    <source>
        <dbReference type="Proteomes" id="UP000694892"/>
    </source>
</evidence>
<protein>
    <submittedName>
        <fullName evidence="1">Uncharacterized protein</fullName>
    </submittedName>
</protein>
<name>A0A974HEK5_XENLA</name>